<dbReference type="InterPro" id="IPR036390">
    <property type="entry name" value="WH_DNA-bd_sf"/>
</dbReference>
<dbReference type="InterPro" id="IPR036388">
    <property type="entry name" value="WH-like_DNA-bd_sf"/>
</dbReference>
<keyword evidence="9" id="KW-1185">Reference proteome</keyword>
<evidence type="ECO:0000313" key="8">
    <source>
        <dbReference type="EMBL" id="EAQ07013.1"/>
    </source>
</evidence>
<dbReference type="PANTHER" id="PTHR33202:SF6">
    <property type="entry name" value="ZINC UPTAKE REGULATION PROTEIN"/>
    <property type="match status" value="1"/>
</dbReference>
<dbReference type="PANTHER" id="PTHR33202">
    <property type="entry name" value="ZINC UPTAKE REGULATION PROTEIN"/>
    <property type="match status" value="1"/>
</dbReference>
<dbReference type="GO" id="GO:0005829">
    <property type="term" value="C:cytosol"/>
    <property type="evidence" value="ECO:0007669"/>
    <property type="project" value="TreeGrafter"/>
</dbReference>
<feature type="binding site" evidence="7">
    <location>
        <position position="116"/>
    </location>
    <ligand>
        <name>Zn(2+)</name>
        <dbReference type="ChEBI" id="CHEBI:29105"/>
    </ligand>
</feature>
<evidence type="ECO:0000256" key="1">
    <source>
        <dbReference type="ARBA" id="ARBA00007957"/>
    </source>
</evidence>
<keyword evidence="6" id="KW-0804">Transcription</keyword>
<dbReference type="InterPro" id="IPR043135">
    <property type="entry name" value="Fur_C"/>
</dbReference>
<evidence type="ECO:0000256" key="3">
    <source>
        <dbReference type="ARBA" id="ARBA00022833"/>
    </source>
</evidence>
<keyword evidence="2" id="KW-0678">Repressor</keyword>
<dbReference type="EMBL" id="AAMS01000003">
    <property type="protein sequence ID" value="EAQ07013.1"/>
    <property type="molecule type" value="Genomic_DNA"/>
</dbReference>
<dbReference type="STRING" id="314232.SKA53_01416"/>
<dbReference type="GO" id="GO:1900376">
    <property type="term" value="P:regulation of secondary metabolite biosynthetic process"/>
    <property type="evidence" value="ECO:0007669"/>
    <property type="project" value="TreeGrafter"/>
</dbReference>
<dbReference type="HOGENOM" id="CLU_096072_2_1_5"/>
<keyword evidence="5" id="KW-0238">DNA-binding</keyword>
<name>A3V3F6_9RHOB</name>
<reference evidence="8 9" key="1">
    <citation type="submission" date="2006-01" db="EMBL/GenBank/DDBJ databases">
        <authorList>
            <person name="Hagstrom A."/>
            <person name="Ferriera S."/>
            <person name="Johnson J."/>
            <person name="Kravitz S."/>
            <person name="Halpern A."/>
            <person name="Remington K."/>
            <person name="Beeson K."/>
            <person name="Tran B."/>
            <person name="Rogers Y.-H."/>
            <person name="Friedman R."/>
            <person name="Venter J.C."/>
        </authorList>
    </citation>
    <scope>NUCLEOTIDE SEQUENCE [LARGE SCALE GENOMIC DNA]</scope>
    <source>
        <strain evidence="8 9">SKA53</strain>
    </source>
</reference>
<dbReference type="eggNOG" id="COG0735">
    <property type="taxonomic scope" value="Bacteria"/>
</dbReference>
<dbReference type="Proteomes" id="UP000004507">
    <property type="component" value="Unassembled WGS sequence"/>
</dbReference>
<evidence type="ECO:0000256" key="6">
    <source>
        <dbReference type="ARBA" id="ARBA00023163"/>
    </source>
</evidence>
<keyword evidence="4" id="KW-0805">Transcription regulation</keyword>
<dbReference type="OrthoDB" id="9801127at2"/>
<dbReference type="GO" id="GO:0000976">
    <property type="term" value="F:transcription cis-regulatory region binding"/>
    <property type="evidence" value="ECO:0007669"/>
    <property type="project" value="TreeGrafter"/>
</dbReference>
<keyword evidence="3 7" id="KW-0862">Zinc</keyword>
<dbReference type="SUPFAM" id="SSF46785">
    <property type="entry name" value="Winged helix' DNA-binding domain"/>
    <property type="match status" value="1"/>
</dbReference>
<accession>A3V3F6</accession>
<dbReference type="Gene3D" id="3.30.1490.190">
    <property type="match status" value="1"/>
</dbReference>
<dbReference type="RefSeq" id="WP_007204243.1">
    <property type="nucleotide sequence ID" value="NZ_CH672414.1"/>
</dbReference>
<dbReference type="InterPro" id="IPR002481">
    <property type="entry name" value="FUR"/>
</dbReference>
<dbReference type="AlphaFoldDB" id="A3V3F6"/>
<dbReference type="GO" id="GO:0008270">
    <property type="term" value="F:zinc ion binding"/>
    <property type="evidence" value="ECO:0007669"/>
    <property type="project" value="TreeGrafter"/>
</dbReference>
<gene>
    <name evidence="8" type="ORF">SKA53_01416</name>
</gene>
<comment type="caution">
    <text evidence="8">The sequence shown here is derived from an EMBL/GenBank/DDBJ whole genome shotgun (WGS) entry which is preliminary data.</text>
</comment>
<sequence length="162" mass="17196">MSQDPMAFARHDHDSCISVALAAADTACAARKVRMTPVRRRVLEILLESHSALGAYDVLARLDAEGLGSKPPVAYRALAFLVEQGFAHRIERLNAFIACMHPGAAHDPAFMICRKCGTVAEAQASSRSLTQAAAANGFQLEQTMIEAEGICPACQPDAAACA</sequence>
<dbReference type="GO" id="GO:0045892">
    <property type="term" value="P:negative regulation of DNA-templated transcription"/>
    <property type="evidence" value="ECO:0007669"/>
    <property type="project" value="TreeGrafter"/>
</dbReference>
<proteinExistence type="inferred from homology"/>
<dbReference type="GO" id="GO:0003700">
    <property type="term" value="F:DNA-binding transcription factor activity"/>
    <property type="evidence" value="ECO:0007669"/>
    <property type="project" value="InterPro"/>
</dbReference>
<dbReference type="Pfam" id="PF01475">
    <property type="entry name" value="FUR"/>
    <property type="match status" value="1"/>
</dbReference>
<feature type="binding site" evidence="7">
    <location>
        <position position="151"/>
    </location>
    <ligand>
        <name>Zn(2+)</name>
        <dbReference type="ChEBI" id="CHEBI:29105"/>
    </ligand>
</feature>
<feature type="binding site" evidence="7">
    <location>
        <position position="113"/>
    </location>
    <ligand>
        <name>Zn(2+)</name>
        <dbReference type="ChEBI" id="CHEBI:29105"/>
    </ligand>
</feature>
<comment type="cofactor">
    <cofactor evidence="7">
        <name>Zn(2+)</name>
        <dbReference type="ChEBI" id="CHEBI:29105"/>
    </cofactor>
    <text evidence="7">Binds 1 zinc ion per subunit.</text>
</comment>
<feature type="binding site" evidence="7">
    <location>
        <position position="154"/>
    </location>
    <ligand>
        <name>Zn(2+)</name>
        <dbReference type="ChEBI" id="CHEBI:29105"/>
    </ligand>
</feature>
<evidence type="ECO:0000313" key="9">
    <source>
        <dbReference type="Proteomes" id="UP000004507"/>
    </source>
</evidence>
<evidence type="ECO:0000256" key="4">
    <source>
        <dbReference type="ARBA" id="ARBA00023015"/>
    </source>
</evidence>
<organism evidence="8 9">
    <name type="scientific">Yoonia vestfoldensis SKA53</name>
    <dbReference type="NCBI Taxonomy" id="314232"/>
    <lineage>
        <taxon>Bacteria</taxon>
        <taxon>Pseudomonadati</taxon>
        <taxon>Pseudomonadota</taxon>
        <taxon>Alphaproteobacteria</taxon>
        <taxon>Rhodobacterales</taxon>
        <taxon>Paracoccaceae</taxon>
        <taxon>Yoonia</taxon>
    </lineage>
</organism>
<comment type="similarity">
    <text evidence="1">Belongs to the Fur family.</text>
</comment>
<dbReference type="Gene3D" id="1.10.10.10">
    <property type="entry name" value="Winged helix-like DNA-binding domain superfamily/Winged helix DNA-binding domain"/>
    <property type="match status" value="1"/>
</dbReference>
<evidence type="ECO:0000256" key="2">
    <source>
        <dbReference type="ARBA" id="ARBA00022491"/>
    </source>
</evidence>
<protein>
    <submittedName>
        <fullName evidence="8">Zinc-uptake regulator, Zur</fullName>
    </submittedName>
</protein>
<evidence type="ECO:0000256" key="5">
    <source>
        <dbReference type="ARBA" id="ARBA00023125"/>
    </source>
</evidence>
<evidence type="ECO:0000256" key="7">
    <source>
        <dbReference type="PIRSR" id="PIRSR602481-1"/>
    </source>
</evidence>
<keyword evidence="7" id="KW-0479">Metal-binding</keyword>